<dbReference type="Gene3D" id="1.20.1720.10">
    <property type="entry name" value="Multidrug resistance protein D"/>
    <property type="match status" value="2"/>
</dbReference>
<dbReference type="GO" id="GO:0022857">
    <property type="term" value="F:transmembrane transporter activity"/>
    <property type="evidence" value="ECO:0007669"/>
    <property type="project" value="InterPro"/>
</dbReference>
<evidence type="ECO:0000256" key="1">
    <source>
        <dbReference type="SAM" id="Phobius"/>
    </source>
</evidence>
<reference evidence="2" key="1">
    <citation type="submission" date="2009-10" db="EMBL/GenBank/DDBJ databases">
        <title>Diversity of trophic interactions inside an arsenic-rich microbial ecosystem.</title>
        <authorList>
            <person name="Bertin P.N."/>
            <person name="Heinrich-Salmeron A."/>
            <person name="Pelletier E."/>
            <person name="Goulhen-Chollet F."/>
            <person name="Arsene-Ploetze F."/>
            <person name="Gallien S."/>
            <person name="Calteau A."/>
            <person name="Vallenet D."/>
            <person name="Casiot C."/>
            <person name="Chane-Woon-Ming B."/>
            <person name="Giloteaux L."/>
            <person name="Barakat M."/>
            <person name="Bonnefoy V."/>
            <person name="Bruneel O."/>
            <person name="Chandler M."/>
            <person name="Cleiss J."/>
            <person name="Duran R."/>
            <person name="Elbaz-Poulichet F."/>
            <person name="Fonknechten N."/>
            <person name="Lauga B."/>
            <person name="Mornico D."/>
            <person name="Ortet P."/>
            <person name="Schaeffer C."/>
            <person name="Siguier P."/>
            <person name="Alexander Thil Smith A."/>
            <person name="Van Dorsselaer A."/>
            <person name="Weissenbach J."/>
            <person name="Medigue C."/>
            <person name="Le Paslier D."/>
        </authorList>
    </citation>
    <scope>NUCLEOTIDE SEQUENCE</scope>
</reference>
<dbReference type="EMBL" id="CABM01000058">
    <property type="protein sequence ID" value="CBH98621.1"/>
    <property type="molecule type" value="Genomic_DNA"/>
</dbReference>
<protein>
    <submittedName>
        <fullName evidence="2">Putative Drug resistance transporter, Bcr/CflA family</fullName>
    </submittedName>
</protein>
<feature type="transmembrane region" description="Helical" evidence="1">
    <location>
        <begin position="95"/>
        <end position="113"/>
    </location>
</feature>
<keyword evidence="1" id="KW-0812">Transmembrane</keyword>
<organism evidence="2">
    <name type="scientific">mine drainage metagenome</name>
    <dbReference type="NCBI Taxonomy" id="410659"/>
    <lineage>
        <taxon>unclassified sequences</taxon>
        <taxon>metagenomes</taxon>
        <taxon>ecological metagenomes</taxon>
    </lineage>
</organism>
<dbReference type="SUPFAM" id="SSF103473">
    <property type="entry name" value="MFS general substrate transporter"/>
    <property type="match status" value="1"/>
</dbReference>
<dbReference type="Pfam" id="PF07690">
    <property type="entry name" value="MFS_1"/>
    <property type="match status" value="1"/>
</dbReference>
<dbReference type="AlphaFoldDB" id="E6PUL4"/>
<evidence type="ECO:0000313" key="2">
    <source>
        <dbReference type="EMBL" id="CBH98621.1"/>
    </source>
</evidence>
<dbReference type="InterPro" id="IPR036259">
    <property type="entry name" value="MFS_trans_sf"/>
</dbReference>
<feature type="transmembrane region" description="Helical" evidence="1">
    <location>
        <begin position="36"/>
        <end position="55"/>
    </location>
</feature>
<accession>E6PUL4</accession>
<gene>
    <name evidence="2" type="ORF">CARN2_4103</name>
</gene>
<sequence>MWRLLVLGLLTAFAPMSIDMDLPAFGQIGQDLHTSPGAAQGLSGCAGIVLVRSMVRDWFAPGQVARVFSRLALVLGLAPIPALLGGGWLVQHADWRWVFGVLVGFGLVCISSAR</sequence>
<name>E6PUL4_9ZZZZ</name>
<comment type="caution">
    <text evidence="2">The sequence shown here is derived from an EMBL/GenBank/DDBJ whole genome shotgun (WGS) entry which is preliminary data.</text>
</comment>
<keyword evidence="1" id="KW-0472">Membrane</keyword>
<dbReference type="InterPro" id="IPR011701">
    <property type="entry name" value="MFS"/>
</dbReference>
<feature type="transmembrane region" description="Helical" evidence="1">
    <location>
        <begin position="67"/>
        <end position="89"/>
    </location>
</feature>
<proteinExistence type="predicted"/>
<keyword evidence="1" id="KW-1133">Transmembrane helix</keyword>